<feature type="compositionally biased region" description="Low complexity" evidence="2">
    <location>
        <begin position="826"/>
        <end position="843"/>
    </location>
</feature>
<feature type="compositionally biased region" description="Polar residues" evidence="2">
    <location>
        <begin position="295"/>
        <end position="316"/>
    </location>
</feature>
<feature type="coiled-coil region" evidence="1">
    <location>
        <begin position="903"/>
        <end position="934"/>
    </location>
</feature>
<dbReference type="EMBL" id="CP003009">
    <property type="protein sequence ID" value="AEO63829.1"/>
    <property type="molecule type" value="Genomic_DNA"/>
</dbReference>
<accession>G2QVP8</accession>
<feature type="region of interest" description="Disordered" evidence="2">
    <location>
        <begin position="438"/>
        <end position="515"/>
    </location>
</feature>
<dbReference type="OrthoDB" id="4590873at2759"/>
<feature type="compositionally biased region" description="Polar residues" evidence="2">
    <location>
        <begin position="860"/>
        <end position="872"/>
    </location>
</feature>
<name>G2QVP8_THETT</name>
<dbReference type="AlphaFoldDB" id="G2QVP8"/>
<feature type="compositionally biased region" description="Polar residues" evidence="2">
    <location>
        <begin position="463"/>
        <end position="473"/>
    </location>
</feature>
<feature type="compositionally biased region" description="Polar residues" evidence="2">
    <location>
        <begin position="326"/>
        <end position="338"/>
    </location>
</feature>
<feature type="compositionally biased region" description="Basic and acidic residues" evidence="2">
    <location>
        <begin position="156"/>
        <end position="168"/>
    </location>
</feature>
<feature type="compositionally biased region" description="Polar residues" evidence="2">
    <location>
        <begin position="678"/>
        <end position="694"/>
    </location>
</feature>
<keyword evidence="1" id="KW-0175">Coiled coil</keyword>
<feature type="compositionally biased region" description="Pro residues" evidence="2">
    <location>
        <begin position="807"/>
        <end position="825"/>
    </location>
</feature>
<dbReference type="Proteomes" id="UP000008181">
    <property type="component" value="Chromosome 1"/>
</dbReference>
<organism evidence="3 4">
    <name type="scientific">Thermothielavioides terrestris (strain ATCC 38088 / NRRL 8126)</name>
    <name type="common">Thielavia terrestris</name>
    <dbReference type="NCBI Taxonomy" id="578455"/>
    <lineage>
        <taxon>Eukaryota</taxon>
        <taxon>Fungi</taxon>
        <taxon>Dikarya</taxon>
        <taxon>Ascomycota</taxon>
        <taxon>Pezizomycotina</taxon>
        <taxon>Sordariomycetes</taxon>
        <taxon>Sordariomycetidae</taxon>
        <taxon>Sordariales</taxon>
        <taxon>Chaetomiaceae</taxon>
        <taxon>Thermothielavioides</taxon>
        <taxon>Thermothielavioides terrestris</taxon>
    </lineage>
</organism>
<feature type="region of interest" description="Disordered" evidence="2">
    <location>
        <begin position="663"/>
        <end position="789"/>
    </location>
</feature>
<feature type="compositionally biased region" description="Basic and acidic residues" evidence="2">
    <location>
        <begin position="185"/>
        <end position="194"/>
    </location>
</feature>
<reference evidence="3 4" key="1">
    <citation type="journal article" date="2011" name="Nat. Biotechnol.">
        <title>Comparative genomic analysis of the thermophilic biomass-degrading fungi Myceliophthora thermophila and Thielavia terrestris.</title>
        <authorList>
            <person name="Berka R.M."/>
            <person name="Grigoriev I.V."/>
            <person name="Otillar R."/>
            <person name="Salamov A."/>
            <person name="Grimwood J."/>
            <person name="Reid I."/>
            <person name="Ishmael N."/>
            <person name="John T."/>
            <person name="Darmond C."/>
            <person name="Moisan M.-C."/>
            <person name="Henrissat B."/>
            <person name="Coutinho P.M."/>
            <person name="Lombard V."/>
            <person name="Natvig D.O."/>
            <person name="Lindquist E."/>
            <person name="Schmutz J."/>
            <person name="Lucas S."/>
            <person name="Harris P."/>
            <person name="Powlowski J."/>
            <person name="Bellemare A."/>
            <person name="Taylor D."/>
            <person name="Butler G."/>
            <person name="de Vries R.P."/>
            <person name="Allijn I.E."/>
            <person name="van den Brink J."/>
            <person name="Ushinsky S."/>
            <person name="Storms R."/>
            <person name="Powell A.J."/>
            <person name="Paulsen I.T."/>
            <person name="Elbourne L.D.H."/>
            <person name="Baker S.E."/>
            <person name="Magnuson J."/>
            <person name="LaBoissiere S."/>
            <person name="Clutterbuck A.J."/>
            <person name="Martinez D."/>
            <person name="Wogulis M."/>
            <person name="de Leon A.L."/>
            <person name="Rey M.W."/>
            <person name="Tsang A."/>
        </authorList>
    </citation>
    <scope>NUCLEOTIDE SEQUENCE [LARGE SCALE GENOMIC DNA]</scope>
    <source>
        <strain evidence="4">ATCC 38088 / NRRL 8126</strain>
    </source>
</reference>
<feature type="region of interest" description="Disordered" evidence="2">
    <location>
        <begin position="154"/>
        <end position="244"/>
    </location>
</feature>
<evidence type="ECO:0000313" key="3">
    <source>
        <dbReference type="EMBL" id="AEO63829.1"/>
    </source>
</evidence>
<feature type="region of interest" description="Disordered" evidence="2">
    <location>
        <begin position="263"/>
        <end position="413"/>
    </location>
</feature>
<dbReference type="HOGENOM" id="CLU_305270_0_0_1"/>
<feature type="region of interest" description="Disordered" evidence="2">
    <location>
        <begin position="1"/>
        <end position="30"/>
    </location>
</feature>
<feature type="compositionally biased region" description="Low complexity" evidence="2">
    <location>
        <begin position="208"/>
        <end position="226"/>
    </location>
</feature>
<feature type="compositionally biased region" description="Polar residues" evidence="2">
    <location>
        <begin position="722"/>
        <end position="733"/>
    </location>
</feature>
<dbReference type="GeneID" id="11521565"/>
<sequence>MPDDCFESFDFRDDESGYPENPPPPKTVSPPLYLGGHFSCSETVQPAQLSNLWTPELPMEHCYPGGQPLDGTAPPDFQFSPGFAARASPQGSISNVAALPPIQPHAISDSLVAAEPNRLAMSEYCSPRRSRGASHGKKRAVGLSVLRAKWQVPRNPTDEAVAKCDSHGPGRSTNRGRMAVPQADMVKRKAEDRAPNPSAFDSTDSELSRGSTTSVSSRSTDSGYGSAFESPPFWPSSRTPDSLVAAVPPASKNILCETIEKAGAWTEPETSIELPSRPKPLPSNHDRSESVSGIGHTTTASDGSSTTCISQPTPNGDFSCGHRGVNASTHSSKNTADATTMDIEPECDAAMAPGSEEAGQSAESGLSYAEDLEGGRLADAEPNETDGLETEDEDMDAQELSRSPTPWPESWYEGGSELGLERFAGSILEACFRRRAEAYGDDASTTQCPMDGDTGRRDPPTSGAWSTTGQASHSGAPGSGNCPAKRPRSGGSGDDDGGEDSRSPKRRDVMGPPGKDISCKKSYACPYQKRFPGESPLCGRPHGSKTEFGWDSVSRVKLVPSSPLPDHHCPNCWKAYKKVDDAKRCQETRKCIKRQSPPKLWLSASETAQLKAERVANQSDNAWYRIFGILFPDIPEHGPDGYRAKYTPYYVWSPCRTPMSNQYSNFPNGPSPDFSPDSMWTPSSGGNLPTSTPLDGNGGGASPGEIAQRADRMLTPGPSPLQEPQQERGSQASPRPVHTAAGEGQAPVDNIAVSNPPAIAPPPSTTTLQAIDISLPELPDAPPSSILDLDNLLFGEQDFDFSLPLADPVPDPATHPDPDPDPAPAPNFAATAAPAAGSLPTPASHAEPDQLPTPTAALPDQSSPPTLTVCTCFTTPQPQQQQQQQQQPQQQQPPQRQRCVCRLQRHNADLRDENKRLRGENERLRAALEALRGALDRQFEVLQDVDDQGLVPADVMERLWDCQDRMRGSLPC</sequence>
<evidence type="ECO:0000313" key="4">
    <source>
        <dbReference type="Proteomes" id="UP000008181"/>
    </source>
</evidence>
<feature type="region of interest" description="Disordered" evidence="2">
    <location>
        <begin position="801"/>
        <end position="872"/>
    </location>
</feature>
<keyword evidence="4" id="KW-1185">Reference proteome</keyword>
<evidence type="ECO:0000256" key="2">
    <source>
        <dbReference type="SAM" id="MobiDB-lite"/>
    </source>
</evidence>
<evidence type="ECO:0000256" key="1">
    <source>
        <dbReference type="SAM" id="Coils"/>
    </source>
</evidence>
<proteinExistence type="predicted"/>
<protein>
    <submittedName>
        <fullName evidence="3">Uncharacterized protein</fullName>
    </submittedName>
</protein>
<dbReference type="RefSeq" id="XP_003650165.1">
    <property type="nucleotide sequence ID" value="XM_003650117.1"/>
</dbReference>
<feature type="compositionally biased region" description="Basic and acidic residues" evidence="2">
    <location>
        <begin position="499"/>
        <end position="509"/>
    </location>
</feature>
<gene>
    <name evidence="3" type="ORF">THITE_115499</name>
</gene>
<feature type="compositionally biased region" description="Acidic residues" evidence="2">
    <location>
        <begin position="381"/>
        <end position="397"/>
    </location>
</feature>
<dbReference type="KEGG" id="ttt:THITE_115499"/>